<evidence type="ECO:0000256" key="6">
    <source>
        <dbReference type="ARBA" id="ARBA00023141"/>
    </source>
</evidence>
<protein>
    <recommendedName>
        <fullName evidence="2 7">Shikimate dehydrogenase (NADP(+))</fullName>
        <shortName evidence="7">SDH</shortName>
        <ecNumber evidence="2 7">1.1.1.25</ecNumber>
    </recommendedName>
</protein>
<dbReference type="InterPro" id="IPR013708">
    <property type="entry name" value="Shikimate_DH-bd_N"/>
</dbReference>
<organism evidence="10 11">
    <name type="scientific">Vagococcus hydrophili</name>
    <dbReference type="NCBI Taxonomy" id="2714947"/>
    <lineage>
        <taxon>Bacteria</taxon>
        <taxon>Bacillati</taxon>
        <taxon>Bacillota</taxon>
        <taxon>Bacilli</taxon>
        <taxon>Lactobacillales</taxon>
        <taxon>Enterococcaceae</taxon>
        <taxon>Vagococcus</taxon>
    </lineage>
</organism>
<dbReference type="SUPFAM" id="SSF53223">
    <property type="entry name" value="Aminoacid dehydrogenase-like, N-terminal domain"/>
    <property type="match status" value="1"/>
</dbReference>
<dbReference type="PANTHER" id="PTHR21089">
    <property type="entry name" value="SHIKIMATE DEHYDROGENASE"/>
    <property type="match status" value="1"/>
</dbReference>
<dbReference type="InterPro" id="IPR022893">
    <property type="entry name" value="Shikimate_DH_fam"/>
</dbReference>
<evidence type="ECO:0000313" key="11">
    <source>
        <dbReference type="Proteomes" id="UP000501747"/>
    </source>
</evidence>
<name>A0A6G8AWZ4_9ENTE</name>
<feature type="binding site" evidence="7">
    <location>
        <position position="109"/>
    </location>
    <ligand>
        <name>shikimate</name>
        <dbReference type="ChEBI" id="CHEBI:36208"/>
    </ligand>
</feature>
<dbReference type="SUPFAM" id="SSF51735">
    <property type="entry name" value="NAD(P)-binding Rossmann-fold domains"/>
    <property type="match status" value="1"/>
</dbReference>
<dbReference type="GO" id="GO:0050661">
    <property type="term" value="F:NADP binding"/>
    <property type="evidence" value="ECO:0007669"/>
    <property type="project" value="InterPro"/>
</dbReference>
<comment type="similarity">
    <text evidence="7">Belongs to the shikimate dehydrogenase family.</text>
</comment>
<keyword evidence="3 7" id="KW-0028">Amino-acid biosynthesis</keyword>
<keyword evidence="4 7" id="KW-0521">NADP</keyword>
<feature type="binding site" evidence="7">
    <location>
        <position position="233"/>
    </location>
    <ligand>
        <name>NADP(+)</name>
        <dbReference type="ChEBI" id="CHEBI:58349"/>
    </ligand>
</feature>
<feature type="binding site" evidence="7">
    <location>
        <position position="235"/>
    </location>
    <ligand>
        <name>shikimate</name>
        <dbReference type="ChEBI" id="CHEBI:36208"/>
    </ligand>
</feature>
<dbReference type="KEGG" id="vhy:G7082_13355"/>
<dbReference type="PANTHER" id="PTHR21089:SF1">
    <property type="entry name" value="BIFUNCTIONAL 3-DEHYDROQUINATE DEHYDRATASE_SHIKIMATE DEHYDROGENASE, CHLOROPLASTIC"/>
    <property type="match status" value="1"/>
</dbReference>
<comment type="subunit">
    <text evidence="7">Homodimer.</text>
</comment>
<dbReference type="InterPro" id="IPR046346">
    <property type="entry name" value="Aminoacid_DH-like_N_sf"/>
</dbReference>
<dbReference type="GO" id="GO:0004764">
    <property type="term" value="F:shikimate 3-dehydrogenase (NADP+) activity"/>
    <property type="evidence" value="ECO:0007669"/>
    <property type="project" value="UniProtKB-UniRule"/>
</dbReference>
<comment type="function">
    <text evidence="7">Involved in the biosynthesis of the chorismate, which leads to the biosynthesis of aromatic amino acids. Catalyzes the reversible NADPH linked reduction of 3-dehydroshikimate (DHSA) to yield shikimate (SA).</text>
</comment>
<dbReference type="NCBIfam" id="TIGR00507">
    <property type="entry name" value="aroE"/>
    <property type="match status" value="1"/>
</dbReference>
<comment type="caution">
    <text evidence="7">Lacks conserved residue(s) required for the propagation of feature annotation.</text>
</comment>
<evidence type="ECO:0000313" key="10">
    <source>
        <dbReference type="EMBL" id="QIL49413.1"/>
    </source>
</evidence>
<feature type="binding site" evidence="7">
    <location>
        <position position="94"/>
    </location>
    <ligand>
        <name>shikimate</name>
        <dbReference type="ChEBI" id="CHEBI:36208"/>
    </ligand>
</feature>
<dbReference type="InterPro" id="IPR011342">
    <property type="entry name" value="Shikimate_DH"/>
</dbReference>
<dbReference type="UniPathway" id="UPA00053">
    <property type="reaction ID" value="UER00087"/>
</dbReference>
<dbReference type="Pfam" id="PF18317">
    <property type="entry name" value="SDH_C"/>
    <property type="match status" value="1"/>
</dbReference>
<gene>
    <name evidence="7 10" type="primary">aroE</name>
    <name evidence="10" type="ORF">G7082_13355</name>
</gene>
<proteinExistence type="inferred from homology"/>
<dbReference type="GO" id="GO:0008652">
    <property type="term" value="P:amino acid biosynthetic process"/>
    <property type="evidence" value="ECO:0007669"/>
    <property type="project" value="UniProtKB-KW"/>
</dbReference>
<dbReference type="Proteomes" id="UP000501747">
    <property type="component" value="Chromosome"/>
</dbReference>
<dbReference type="EC" id="1.1.1.25" evidence="2 7"/>
<feature type="domain" description="SDH C-terminal" evidence="9">
    <location>
        <begin position="256"/>
        <end position="283"/>
    </location>
</feature>
<feature type="active site" description="Proton acceptor" evidence="7">
    <location>
        <position position="73"/>
    </location>
</feature>
<evidence type="ECO:0000256" key="1">
    <source>
        <dbReference type="ARBA" id="ARBA00004871"/>
    </source>
</evidence>
<evidence type="ECO:0000259" key="9">
    <source>
        <dbReference type="Pfam" id="PF18317"/>
    </source>
</evidence>
<evidence type="ECO:0000256" key="2">
    <source>
        <dbReference type="ARBA" id="ARBA00012962"/>
    </source>
</evidence>
<feature type="domain" description="Shikimate dehydrogenase substrate binding N-terminal" evidence="8">
    <location>
        <begin position="14"/>
        <end position="96"/>
    </location>
</feature>
<keyword evidence="5 7" id="KW-0560">Oxidoreductase</keyword>
<comment type="catalytic activity">
    <reaction evidence="7">
        <text>shikimate + NADP(+) = 3-dehydroshikimate + NADPH + H(+)</text>
        <dbReference type="Rhea" id="RHEA:17737"/>
        <dbReference type="ChEBI" id="CHEBI:15378"/>
        <dbReference type="ChEBI" id="CHEBI:16630"/>
        <dbReference type="ChEBI" id="CHEBI:36208"/>
        <dbReference type="ChEBI" id="CHEBI:57783"/>
        <dbReference type="ChEBI" id="CHEBI:58349"/>
        <dbReference type="EC" id="1.1.1.25"/>
    </reaction>
</comment>
<evidence type="ECO:0000256" key="5">
    <source>
        <dbReference type="ARBA" id="ARBA00023002"/>
    </source>
</evidence>
<evidence type="ECO:0000256" key="4">
    <source>
        <dbReference type="ARBA" id="ARBA00022857"/>
    </source>
</evidence>
<dbReference type="EMBL" id="CP049887">
    <property type="protein sequence ID" value="QIL49413.1"/>
    <property type="molecule type" value="Genomic_DNA"/>
</dbReference>
<dbReference type="RefSeq" id="WP_166035687.1">
    <property type="nucleotide sequence ID" value="NZ_CP049887.1"/>
</dbReference>
<dbReference type="InterPro" id="IPR041121">
    <property type="entry name" value="SDH_C"/>
</dbReference>
<feature type="binding site" evidence="7">
    <location>
        <position position="69"/>
    </location>
    <ligand>
        <name>shikimate</name>
        <dbReference type="ChEBI" id="CHEBI:36208"/>
    </ligand>
</feature>
<evidence type="ECO:0000259" key="8">
    <source>
        <dbReference type="Pfam" id="PF08501"/>
    </source>
</evidence>
<dbReference type="GO" id="GO:0009073">
    <property type="term" value="P:aromatic amino acid family biosynthetic process"/>
    <property type="evidence" value="ECO:0007669"/>
    <property type="project" value="UniProtKB-KW"/>
</dbReference>
<keyword evidence="6 7" id="KW-0057">Aromatic amino acid biosynthesis</keyword>
<feature type="binding site" evidence="7">
    <location>
        <begin position="22"/>
        <end position="24"/>
    </location>
    <ligand>
        <name>shikimate</name>
        <dbReference type="ChEBI" id="CHEBI:36208"/>
    </ligand>
</feature>
<dbReference type="GO" id="GO:0009423">
    <property type="term" value="P:chorismate biosynthetic process"/>
    <property type="evidence" value="ECO:0007669"/>
    <property type="project" value="UniProtKB-UniRule"/>
</dbReference>
<reference evidence="10 11" key="1">
    <citation type="submission" date="2020-03" db="EMBL/GenBank/DDBJ databases">
        <title>Vagococcus sp. nov., isolated from beetles.</title>
        <authorList>
            <person name="Hyun D.-W."/>
            <person name="Bae J.-W."/>
        </authorList>
    </citation>
    <scope>NUCLEOTIDE SEQUENCE [LARGE SCALE GENOMIC DNA]</scope>
    <source>
        <strain evidence="10 11">HDW17B</strain>
    </source>
</reference>
<feature type="binding site" evidence="7">
    <location>
        <begin position="133"/>
        <end position="137"/>
    </location>
    <ligand>
        <name>NADP(+)</name>
        <dbReference type="ChEBI" id="CHEBI:58349"/>
    </ligand>
</feature>
<dbReference type="HAMAP" id="MF_00222">
    <property type="entry name" value="Shikimate_DH_AroE"/>
    <property type="match status" value="1"/>
</dbReference>
<keyword evidence="11" id="KW-1185">Reference proteome</keyword>
<accession>A0A6G8AWZ4</accession>
<dbReference type="InterPro" id="IPR036291">
    <property type="entry name" value="NAD(P)-bd_dom_sf"/>
</dbReference>
<comment type="pathway">
    <text evidence="1 7">Metabolic intermediate biosynthesis; chorismate biosynthesis; chorismate from D-erythrose 4-phosphate and phosphoenolpyruvate: step 4/7.</text>
</comment>
<dbReference type="Pfam" id="PF08501">
    <property type="entry name" value="Shikimate_dh_N"/>
    <property type="match status" value="1"/>
</dbReference>
<dbReference type="Gene3D" id="3.40.50.10860">
    <property type="entry name" value="Leucine Dehydrogenase, chain A, domain 1"/>
    <property type="match status" value="1"/>
</dbReference>
<evidence type="ECO:0000256" key="7">
    <source>
        <dbReference type="HAMAP-Rule" id="MF_00222"/>
    </source>
</evidence>
<dbReference type="GO" id="GO:0019632">
    <property type="term" value="P:shikimate metabolic process"/>
    <property type="evidence" value="ECO:0007669"/>
    <property type="project" value="InterPro"/>
</dbReference>
<dbReference type="CDD" id="cd01065">
    <property type="entry name" value="NAD_bind_Shikimate_DH"/>
    <property type="match status" value="1"/>
</dbReference>
<dbReference type="AlphaFoldDB" id="A0A6G8AWZ4"/>
<evidence type="ECO:0000256" key="3">
    <source>
        <dbReference type="ARBA" id="ARBA00022605"/>
    </source>
</evidence>
<sequence length="295" mass="32849">MENKISGYTKLAGVIANPIKHSLSPSIHNKAYELTHTDAVYLAFEVDQATFNQAIQSVKALDMLGVNISMPYKKQAYQACDEVSPSAELIGVVNTVILKNNRLIGHNTDGLGFTASLRESNIEIENKIISILGAGGAARAVICQSAIEKAQEIHVFKRKNETFEEVRTELKVVEKQTGVNIEIHDYHDQTNRNKILKRSDIIVNGTQVGMGENQELPIEDLSSIDESKVVVDLIYHPLETEFLKQSKTRGAVSFNGLGMLIHQAAIAFELMTTKKMPTKKIEEFLITELNRKEEK</sequence>
<feature type="binding site" evidence="7">
    <location>
        <position position="263"/>
    </location>
    <ligand>
        <name>shikimate</name>
        <dbReference type="ChEBI" id="CHEBI:36208"/>
    </ligand>
</feature>
<feature type="binding site" evidence="7">
    <location>
        <position position="256"/>
    </location>
    <ligand>
        <name>NADP(+)</name>
        <dbReference type="ChEBI" id="CHEBI:58349"/>
    </ligand>
</feature>
<dbReference type="Gene3D" id="3.40.50.720">
    <property type="entry name" value="NAD(P)-binding Rossmann-like Domain"/>
    <property type="match status" value="1"/>
</dbReference>